<organism evidence="1 2">
    <name type="scientific">Streptomyces kaniharaensis</name>
    <dbReference type="NCBI Taxonomy" id="212423"/>
    <lineage>
        <taxon>Bacteria</taxon>
        <taxon>Bacillati</taxon>
        <taxon>Actinomycetota</taxon>
        <taxon>Actinomycetes</taxon>
        <taxon>Kitasatosporales</taxon>
        <taxon>Streptomycetaceae</taxon>
        <taxon>Streptomyces</taxon>
    </lineage>
</organism>
<dbReference type="AlphaFoldDB" id="A0A6N7L1E5"/>
<dbReference type="OrthoDB" id="4152778at2"/>
<comment type="caution">
    <text evidence="1">The sequence shown here is derived from an EMBL/GenBank/DDBJ whole genome shotgun (WGS) entry which is preliminary data.</text>
</comment>
<reference evidence="1 2" key="1">
    <citation type="submission" date="2019-09" db="EMBL/GenBank/DDBJ databases">
        <title>Genome Sequences of Streptomyces kaniharaensis ATCC 21070.</title>
        <authorList>
            <person name="Zhu W."/>
            <person name="De Crecy-Lagard V."/>
            <person name="Richards N.G."/>
        </authorList>
    </citation>
    <scope>NUCLEOTIDE SEQUENCE [LARGE SCALE GENOMIC DNA]</scope>
    <source>
        <strain evidence="1 2">SF-557</strain>
    </source>
</reference>
<dbReference type="Proteomes" id="UP000450000">
    <property type="component" value="Unassembled WGS sequence"/>
</dbReference>
<dbReference type="EMBL" id="WBOF01000005">
    <property type="protein sequence ID" value="MQS17471.1"/>
    <property type="molecule type" value="Genomic_DNA"/>
</dbReference>
<evidence type="ECO:0000313" key="1">
    <source>
        <dbReference type="EMBL" id="MQS17471.1"/>
    </source>
</evidence>
<keyword evidence="2" id="KW-1185">Reference proteome</keyword>
<gene>
    <name evidence="1" type="ORF">F7Q99_36130</name>
</gene>
<name>A0A6N7L1E5_9ACTN</name>
<evidence type="ECO:0000313" key="2">
    <source>
        <dbReference type="Proteomes" id="UP000450000"/>
    </source>
</evidence>
<sequence>MDTDERDAVAGEYRKLRRRSARGEDVGEQLAEVRGRLLVLVAVPPVGFEVPKAGRELVEHARAHGWEAIEQWTHGPGIAEPFYTVKVGRVGGVEAGRPVGAGWAYSKTWHSRCAAPGKVRLFGSGVAETPQCPRSHDAPSLVEIQRVVAAHPVR</sequence>
<accession>A0A6N7L1E5</accession>
<protein>
    <submittedName>
        <fullName evidence="1">Uncharacterized protein</fullName>
    </submittedName>
</protein>
<proteinExistence type="predicted"/>
<dbReference type="RefSeq" id="WP_153470459.1">
    <property type="nucleotide sequence ID" value="NZ_WBOF01000005.1"/>
</dbReference>